<dbReference type="PANTHER" id="PTHR43877">
    <property type="entry name" value="AMINOALKYLPHOSPHONATE N-ACETYLTRANSFERASE-RELATED-RELATED"/>
    <property type="match status" value="1"/>
</dbReference>
<keyword evidence="5" id="KW-1185">Reference proteome</keyword>
<reference evidence="4 5" key="1">
    <citation type="submission" date="2019-07" db="EMBL/GenBank/DDBJ databases">
        <title>Whole genome shotgun sequence of Methylobacterium haplocladii NBRC 107714.</title>
        <authorList>
            <person name="Hosoyama A."/>
            <person name="Uohara A."/>
            <person name="Ohji S."/>
            <person name="Ichikawa N."/>
        </authorList>
    </citation>
    <scope>NUCLEOTIDE SEQUENCE [LARGE SCALE GENOMIC DNA]</scope>
    <source>
        <strain evidence="4 5">NBRC 107714</strain>
    </source>
</reference>
<keyword evidence="1 4" id="KW-0808">Transferase</keyword>
<dbReference type="OrthoDB" id="9799154at2"/>
<organism evidence="4 5">
    <name type="scientific">Methylobacterium haplocladii</name>
    <dbReference type="NCBI Taxonomy" id="1176176"/>
    <lineage>
        <taxon>Bacteria</taxon>
        <taxon>Pseudomonadati</taxon>
        <taxon>Pseudomonadota</taxon>
        <taxon>Alphaproteobacteria</taxon>
        <taxon>Hyphomicrobiales</taxon>
        <taxon>Methylobacteriaceae</taxon>
        <taxon>Methylobacterium</taxon>
    </lineage>
</organism>
<dbReference type="InterPro" id="IPR000182">
    <property type="entry name" value="GNAT_dom"/>
</dbReference>
<dbReference type="SUPFAM" id="SSF55729">
    <property type="entry name" value="Acyl-CoA N-acyltransferases (Nat)"/>
    <property type="match status" value="1"/>
</dbReference>
<dbReference type="Gene3D" id="3.40.630.30">
    <property type="match status" value="1"/>
</dbReference>
<dbReference type="EMBL" id="BJZT01000004">
    <property type="protein sequence ID" value="GEO97988.1"/>
    <property type="molecule type" value="Genomic_DNA"/>
</dbReference>
<dbReference type="InterPro" id="IPR016181">
    <property type="entry name" value="Acyl_CoA_acyltransferase"/>
</dbReference>
<accession>A0A512IK19</accession>
<dbReference type="PROSITE" id="PS51186">
    <property type="entry name" value="GNAT"/>
    <property type="match status" value="1"/>
</dbReference>
<comment type="caution">
    <text evidence="4">The sequence shown here is derived from an EMBL/GenBank/DDBJ whole genome shotgun (WGS) entry which is preliminary data.</text>
</comment>
<feature type="domain" description="N-acetyltransferase" evidence="3">
    <location>
        <begin position="6"/>
        <end position="168"/>
    </location>
</feature>
<dbReference type="RefSeq" id="WP_147076282.1">
    <property type="nucleotide sequence ID" value="NZ_BJZT01000004.1"/>
</dbReference>
<dbReference type="Pfam" id="PF00583">
    <property type="entry name" value="Acetyltransf_1"/>
    <property type="match status" value="1"/>
</dbReference>
<dbReference type="InterPro" id="IPR050832">
    <property type="entry name" value="Bact_Acetyltransf"/>
</dbReference>
<dbReference type="AlphaFoldDB" id="A0A512IK19"/>
<dbReference type="CDD" id="cd04301">
    <property type="entry name" value="NAT_SF"/>
    <property type="match status" value="1"/>
</dbReference>
<dbReference type="Proteomes" id="UP000321258">
    <property type="component" value="Unassembled WGS sequence"/>
</dbReference>
<proteinExistence type="predicted"/>
<dbReference type="GO" id="GO:0016747">
    <property type="term" value="F:acyltransferase activity, transferring groups other than amino-acyl groups"/>
    <property type="evidence" value="ECO:0007669"/>
    <property type="project" value="InterPro"/>
</dbReference>
<evidence type="ECO:0000256" key="2">
    <source>
        <dbReference type="ARBA" id="ARBA00023315"/>
    </source>
</evidence>
<evidence type="ECO:0000256" key="1">
    <source>
        <dbReference type="ARBA" id="ARBA00022679"/>
    </source>
</evidence>
<evidence type="ECO:0000259" key="3">
    <source>
        <dbReference type="PROSITE" id="PS51186"/>
    </source>
</evidence>
<name>A0A512IK19_9HYPH</name>
<protein>
    <submittedName>
        <fullName evidence="4">N-acetyltransferase GCN5</fullName>
    </submittedName>
</protein>
<sequence>MSTKTFSVRRAKPADIGMLSAVFDAAWREAYQGVIPGVALERFIAKRGPASWRGMIGRGRGLAAMEFGDNLVAYAAYGRARDRSLTAEGEVDEIYVAPEYQGLGLGSRLFRAVRNDLADHGLARVGVWALADNGRARAFYEALGGRAGPEAIERVSGSCLPKVGYLFG</sequence>
<evidence type="ECO:0000313" key="5">
    <source>
        <dbReference type="Proteomes" id="UP000321258"/>
    </source>
</evidence>
<evidence type="ECO:0000313" key="4">
    <source>
        <dbReference type="EMBL" id="GEO97988.1"/>
    </source>
</evidence>
<keyword evidence="2" id="KW-0012">Acyltransferase</keyword>
<gene>
    <name evidence="4" type="ORF">MHA02_03760</name>
</gene>